<dbReference type="AlphaFoldDB" id="A0A3B1C5Z7"/>
<dbReference type="EMBL" id="UOGD01000157">
    <property type="protein sequence ID" value="VAX20043.1"/>
    <property type="molecule type" value="Genomic_DNA"/>
</dbReference>
<sequence>MLETETLNSLLKELGYKNIEDAAIKQVELTLLSKISKYKAEDAFFRKKYKNDFESFINRNEITEDEDFDIEDDLMDWKFAVEAMNKYEKQYHQLIS</sequence>
<evidence type="ECO:0000313" key="1">
    <source>
        <dbReference type="EMBL" id="VAX20043.1"/>
    </source>
</evidence>
<organism evidence="1">
    <name type="scientific">hydrothermal vent metagenome</name>
    <dbReference type="NCBI Taxonomy" id="652676"/>
    <lineage>
        <taxon>unclassified sequences</taxon>
        <taxon>metagenomes</taxon>
        <taxon>ecological metagenomes</taxon>
    </lineage>
</organism>
<accession>A0A3B1C5Z7</accession>
<gene>
    <name evidence="1" type="ORF">MNBD_IGNAVI01-2773</name>
</gene>
<protein>
    <submittedName>
        <fullName evidence="1">Uncharacterized protein</fullName>
    </submittedName>
</protein>
<name>A0A3B1C5Z7_9ZZZZ</name>
<reference evidence="1" key="1">
    <citation type="submission" date="2018-06" db="EMBL/GenBank/DDBJ databases">
        <authorList>
            <person name="Zhirakovskaya E."/>
        </authorList>
    </citation>
    <scope>NUCLEOTIDE SEQUENCE</scope>
</reference>
<proteinExistence type="predicted"/>